<organism evidence="1 2">
    <name type="scientific">Corynebacterium aquilae DSM 44791</name>
    <dbReference type="NCBI Taxonomy" id="1431546"/>
    <lineage>
        <taxon>Bacteria</taxon>
        <taxon>Bacillati</taxon>
        <taxon>Actinomycetota</taxon>
        <taxon>Actinomycetes</taxon>
        <taxon>Mycobacteriales</taxon>
        <taxon>Corynebacteriaceae</taxon>
        <taxon>Corynebacterium</taxon>
    </lineage>
</organism>
<sequence length="155" mass="16481">MGAGVAQVVLDQPQAVQLGPLNFELPAGFTPARQREGWGPFTSTWERSVDGAVVEQVLAGELGTVESADSVRVIVHSALAMLFEGYQPGQPAQRELGEHATVEEMQFHFGEDGQDSGLLWLIADDQARVGVVVDARAAGQPLQAQPTIAASLLLH</sequence>
<proteinExistence type="predicted"/>
<evidence type="ECO:0000313" key="2">
    <source>
        <dbReference type="Proteomes" id="UP000185478"/>
    </source>
</evidence>
<evidence type="ECO:0000313" key="1">
    <source>
        <dbReference type="EMBL" id="APT84441.1"/>
    </source>
</evidence>
<keyword evidence="2" id="KW-1185">Reference proteome</keyword>
<accession>A0A1L7CF08</accession>
<dbReference type="KEGG" id="caqu:CAQU_04455"/>
<name>A0A1L7CF08_9CORY</name>
<protein>
    <submittedName>
        <fullName evidence="1">Uncharacterized protein</fullName>
    </submittedName>
</protein>
<dbReference type="Proteomes" id="UP000185478">
    <property type="component" value="Chromosome"/>
</dbReference>
<gene>
    <name evidence="1" type="ORF">CAQU_04455</name>
</gene>
<reference evidence="1 2" key="1">
    <citation type="submission" date="2014-08" db="EMBL/GenBank/DDBJ databases">
        <title>Complete genome sequence of Corynebacterium aquilae S-613T(T) (=DSM 44791(T)), isolated from the choana of a healthy golden eagle.</title>
        <authorList>
            <person name="Ruckert C."/>
            <person name="Albersmeier A."/>
            <person name="Winkler A."/>
            <person name="Kalinowski J."/>
        </authorList>
    </citation>
    <scope>NUCLEOTIDE SEQUENCE [LARGE SCALE GENOMIC DNA]</scope>
    <source>
        <strain evidence="1 2">S-613</strain>
    </source>
</reference>
<dbReference type="AlphaFoldDB" id="A0A1L7CF08"/>
<dbReference type="EMBL" id="CP009245">
    <property type="protein sequence ID" value="APT84441.1"/>
    <property type="molecule type" value="Genomic_DNA"/>
</dbReference>